<dbReference type="Proteomes" id="UP000290253">
    <property type="component" value="Unassembled WGS sequence"/>
</dbReference>
<evidence type="ECO:0000256" key="10">
    <source>
        <dbReference type="SAM" id="Phobius"/>
    </source>
</evidence>
<evidence type="ECO:0000313" key="12">
    <source>
        <dbReference type="Proteomes" id="UP000290253"/>
    </source>
</evidence>
<dbReference type="PANTHER" id="PTHR13285">
    <property type="entry name" value="ACYLTRANSFERASE"/>
    <property type="match status" value="1"/>
</dbReference>
<name>A0A4Q1SBY4_9BACT</name>
<feature type="transmembrane region" description="Helical" evidence="10">
    <location>
        <begin position="420"/>
        <end position="436"/>
    </location>
</feature>
<evidence type="ECO:0000256" key="1">
    <source>
        <dbReference type="ARBA" id="ARBA00004651"/>
    </source>
</evidence>
<keyword evidence="12" id="KW-1185">Reference proteome</keyword>
<feature type="transmembrane region" description="Helical" evidence="10">
    <location>
        <begin position="148"/>
        <end position="168"/>
    </location>
</feature>
<comment type="caution">
    <text evidence="11">The sequence shown here is derived from an EMBL/GenBank/DDBJ whole genome shotgun (WGS) entry which is preliminary data.</text>
</comment>
<dbReference type="AlphaFoldDB" id="A0A4Q1SBY4"/>
<gene>
    <name evidence="11" type="ORF">ESZ00_15715</name>
</gene>
<keyword evidence="6 10" id="KW-1133">Transmembrane helix</keyword>
<comment type="similarity">
    <text evidence="2 9">Belongs to the membrane-bound acyltransferase family.</text>
</comment>
<evidence type="ECO:0000256" key="2">
    <source>
        <dbReference type="ARBA" id="ARBA00010323"/>
    </source>
</evidence>
<feature type="transmembrane region" description="Helical" evidence="10">
    <location>
        <begin position="457"/>
        <end position="484"/>
    </location>
</feature>
<sequence length="494" mass="55550">MLFNSYIFLLGYLPIVLVAFFVLGRWSRTVAAAWLACSSLFFYAWWNPRYVLLLLASITFNYVCGRTIARCAQTAAGKRVLTFAVTVNLLLLCYYKYTGFFLSSMGTWGHAPYGLLHIVLPLGISFFTFTQIAFLVDAYRGLAMEYSPVHYLLFVTYFPHLIAGPILHHKQMMPQFADPEIYRPRLRSILPGLAFLAIGMAKKVLLADNLAYYADRLFRGVEVGLHPGPVLAWTGVLAYAFQLYFDFSGYCDMAIGLSKLFGIDLPVNFDSPYKSVNIVDFWRRWHITLSHFLRDYLYFPLGGNRKGKVMRYRNLMITMLLGGLWHGANWTFVVWGGLHGIYLVINHAWLAVKQSAFPGWAERSNGLMARVRGIAATAVTFVSVLLAWVFFRADSFHAAGVILKGLAFGFRHTSDAPQEVFLWLLFAVSVPVVWLMPNSQTLVGSMMRKLEKTEAGLPAGLVWTAAFSLLLGALGGAAILQISAVPSKFIYFQF</sequence>
<dbReference type="GO" id="GO:0016746">
    <property type="term" value="F:acyltransferase activity"/>
    <property type="evidence" value="ECO:0007669"/>
    <property type="project" value="UniProtKB-KW"/>
</dbReference>
<dbReference type="InterPro" id="IPR028362">
    <property type="entry name" value="AlgI"/>
</dbReference>
<keyword evidence="3 9" id="KW-1003">Cell membrane</keyword>
<dbReference type="Pfam" id="PF03062">
    <property type="entry name" value="MBOAT"/>
    <property type="match status" value="1"/>
</dbReference>
<feature type="transmembrane region" description="Helical" evidence="10">
    <location>
        <begin position="114"/>
        <end position="136"/>
    </location>
</feature>
<feature type="transmembrane region" description="Helical" evidence="10">
    <location>
        <begin position="81"/>
        <end position="102"/>
    </location>
</feature>
<dbReference type="InterPro" id="IPR051085">
    <property type="entry name" value="MB_O-acyltransferase"/>
</dbReference>
<dbReference type="InterPro" id="IPR004299">
    <property type="entry name" value="MBOAT_fam"/>
</dbReference>
<feature type="transmembrane region" description="Helical" evidence="10">
    <location>
        <begin position="6"/>
        <end position="23"/>
    </location>
</feature>
<dbReference type="PANTHER" id="PTHR13285:SF23">
    <property type="entry name" value="TEICHOIC ACID D-ALANYLTRANSFERASE"/>
    <property type="match status" value="1"/>
</dbReference>
<dbReference type="PIRSF" id="PIRSF016636">
    <property type="entry name" value="AlgI_DltB"/>
    <property type="match status" value="1"/>
</dbReference>
<evidence type="ECO:0000256" key="5">
    <source>
        <dbReference type="ARBA" id="ARBA00022692"/>
    </source>
</evidence>
<keyword evidence="4 9" id="KW-0808">Transferase</keyword>
<evidence type="ECO:0000256" key="3">
    <source>
        <dbReference type="ARBA" id="ARBA00022475"/>
    </source>
</evidence>
<keyword evidence="5 10" id="KW-0812">Transmembrane</keyword>
<feature type="transmembrane region" description="Helical" evidence="10">
    <location>
        <begin position="334"/>
        <end position="352"/>
    </location>
</feature>
<dbReference type="OrthoDB" id="9805788at2"/>
<dbReference type="GO" id="GO:0005886">
    <property type="term" value="C:plasma membrane"/>
    <property type="evidence" value="ECO:0007669"/>
    <property type="project" value="UniProtKB-SubCell"/>
</dbReference>
<comment type="subcellular location">
    <subcellularLocation>
        <location evidence="1">Cell membrane</location>
        <topology evidence="1">Multi-pass membrane protein</topology>
    </subcellularLocation>
</comment>
<organism evidence="11 12">
    <name type="scientific">Silvibacterium dinghuense</name>
    <dbReference type="NCBI Taxonomy" id="1560006"/>
    <lineage>
        <taxon>Bacteria</taxon>
        <taxon>Pseudomonadati</taxon>
        <taxon>Acidobacteriota</taxon>
        <taxon>Terriglobia</taxon>
        <taxon>Terriglobales</taxon>
        <taxon>Acidobacteriaceae</taxon>
        <taxon>Silvibacterium</taxon>
    </lineage>
</organism>
<evidence type="ECO:0000256" key="7">
    <source>
        <dbReference type="ARBA" id="ARBA00023136"/>
    </source>
</evidence>
<dbReference type="RefSeq" id="WP_129209250.1">
    <property type="nucleotide sequence ID" value="NZ_BMGU01000005.1"/>
</dbReference>
<reference evidence="11 12" key="1">
    <citation type="journal article" date="2016" name="Int. J. Syst. Evol. Microbiol.">
        <title>Acidipila dinghuensis sp. nov., an acidobacterium isolated from forest soil.</title>
        <authorList>
            <person name="Jiang Y.W."/>
            <person name="Wang J."/>
            <person name="Chen M.H."/>
            <person name="Lv Y.Y."/>
            <person name="Qiu L.H."/>
        </authorList>
    </citation>
    <scope>NUCLEOTIDE SEQUENCE [LARGE SCALE GENOMIC DNA]</scope>
    <source>
        <strain evidence="11 12">DHOF10</strain>
    </source>
</reference>
<feature type="transmembrane region" description="Helical" evidence="10">
    <location>
        <begin position="373"/>
        <end position="391"/>
    </location>
</feature>
<dbReference type="EMBL" id="SDMK01000003">
    <property type="protein sequence ID" value="RXS94513.1"/>
    <property type="molecule type" value="Genomic_DNA"/>
</dbReference>
<keyword evidence="7 9" id="KW-0472">Membrane</keyword>
<dbReference type="PIRSF" id="PIRSF500217">
    <property type="entry name" value="AlgI"/>
    <property type="match status" value="1"/>
</dbReference>
<feature type="transmembrane region" description="Helical" evidence="10">
    <location>
        <begin position="52"/>
        <end position="69"/>
    </location>
</feature>
<evidence type="ECO:0000313" key="11">
    <source>
        <dbReference type="EMBL" id="RXS94513.1"/>
    </source>
</evidence>
<evidence type="ECO:0000256" key="8">
    <source>
        <dbReference type="ARBA" id="ARBA00023315"/>
    </source>
</evidence>
<evidence type="ECO:0000256" key="4">
    <source>
        <dbReference type="ARBA" id="ARBA00022679"/>
    </source>
</evidence>
<protein>
    <submittedName>
        <fullName evidence="11">MBOAT family protein</fullName>
    </submittedName>
</protein>
<evidence type="ECO:0000256" key="9">
    <source>
        <dbReference type="PIRNR" id="PIRNR016636"/>
    </source>
</evidence>
<evidence type="ECO:0000256" key="6">
    <source>
        <dbReference type="ARBA" id="ARBA00022989"/>
    </source>
</evidence>
<proteinExistence type="inferred from homology"/>
<dbReference type="InterPro" id="IPR024194">
    <property type="entry name" value="Ac/AlaTfrase_AlgI/DltB"/>
</dbReference>
<feature type="transmembrane region" description="Helical" evidence="10">
    <location>
        <begin position="188"/>
        <end position="206"/>
    </location>
</feature>
<keyword evidence="8 9" id="KW-0012">Acyltransferase</keyword>
<dbReference type="GO" id="GO:0042121">
    <property type="term" value="P:alginic acid biosynthetic process"/>
    <property type="evidence" value="ECO:0007669"/>
    <property type="project" value="InterPro"/>
</dbReference>
<accession>A0A4Q1SBY4</accession>